<sequence length="313" mass="34435">MTDEGATTAEPRDSYDVVIVGGGPAGCSAGVFCARYGLETAVFDRGRSSLKRCAYLENYLGFPAGIDVESFYDLIHDHVTEAGCDLVPDLVESVERTDAGFRVETQEDSVVKADHVVAAAKYDAEYLRPLGTSDAMFETYEHDGEAEEFFDRDYPDDDGRTPIGGLYVAGPLAGVGDQAIIAAGHGATVGRNLIADVRREDGYWDEVAEPTDWLRREAELDETWEDRDAWREWFDGRVPDGLDRDSETIERVREAVIDATLETYVSKSDIATRTERGQRRLAAHVDDEIVLDAVDDAVIEAYLDTGEVTAGDD</sequence>
<gene>
    <name evidence="4" type="ORF">ACFR9U_21015</name>
</gene>
<dbReference type="Proteomes" id="UP001597119">
    <property type="component" value="Unassembled WGS sequence"/>
</dbReference>
<comment type="caution">
    <text evidence="4">The sequence shown here is derived from an EMBL/GenBank/DDBJ whole genome shotgun (WGS) entry which is preliminary data.</text>
</comment>
<evidence type="ECO:0000313" key="4">
    <source>
        <dbReference type="EMBL" id="MFD1589465.1"/>
    </source>
</evidence>
<dbReference type="InterPro" id="IPR050097">
    <property type="entry name" value="Ferredoxin-NADP_redctase_2"/>
</dbReference>
<keyword evidence="2" id="KW-0560">Oxidoreductase</keyword>
<dbReference type="InterPro" id="IPR023753">
    <property type="entry name" value="FAD/NAD-binding_dom"/>
</dbReference>
<name>A0ABD6CIQ9_9EURY</name>
<keyword evidence="5" id="KW-1185">Reference proteome</keyword>
<reference evidence="4 5" key="1">
    <citation type="journal article" date="2019" name="Int. J. Syst. Evol. Microbiol.">
        <title>The Global Catalogue of Microorganisms (GCM) 10K type strain sequencing project: providing services to taxonomists for standard genome sequencing and annotation.</title>
        <authorList>
            <consortium name="The Broad Institute Genomics Platform"/>
            <consortium name="The Broad Institute Genome Sequencing Center for Infectious Disease"/>
            <person name="Wu L."/>
            <person name="Ma J."/>
        </authorList>
    </citation>
    <scope>NUCLEOTIDE SEQUENCE [LARGE SCALE GENOMIC DNA]</scope>
    <source>
        <strain evidence="4 5">CGMCC 1.12125</strain>
    </source>
</reference>
<dbReference type="Pfam" id="PF07992">
    <property type="entry name" value="Pyr_redox_2"/>
    <property type="match status" value="1"/>
</dbReference>
<dbReference type="AlphaFoldDB" id="A0ABD6CIQ9"/>
<dbReference type="RefSeq" id="WP_247381059.1">
    <property type="nucleotide sequence ID" value="NZ_JALLGV010000009.1"/>
</dbReference>
<evidence type="ECO:0000313" key="5">
    <source>
        <dbReference type="Proteomes" id="UP001597119"/>
    </source>
</evidence>
<accession>A0ABD6CIQ9</accession>
<proteinExistence type="predicted"/>
<dbReference type="InterPro" id="IPR036188">
    <property type="entry name" value="FAD/NAD-bd_sf"/>
</dbReference>
<dbReference type="PANTHER" id="PTHR48105">
    <property type="entry name" value="THIOREDOXIN REDUCTASE 1-RELATED-RELATED"/>
    <property type="match status" value="1"/>
</dbReference>
<dbReference type="GO" id="GO:0016491">
    <property type="term" value="F:oxidoreductase activity"/>
    <property type="evidence" value="ECO:0007669"/>
    <property type="project" value="UniProtKB-KW"/>
</dbReference>
<protein>
    <submittedName>
        <fullName evidence="4">NAD(P)/FAD-dependent oxidoreductase</fullName>
    </submittedName>
</protein>
<keyword evidence="1" id="KW-0285">Flavoprotein</keyword>
<evidence type="ECO:0000256" key="1">
    <source>
        <dbReference type="ARBA" id="ARBA00022630"/>
    </source>
</evidence>
<dbReference type="EMBL" id="JBHUDJ010000015">
    <property type="protein sequence ID" value="MFD1589465.1"/>
    <property type="molecule type" value="Genomic_DNA"/>
</dbReference>
<evidence type="ECO:0000259" key="3">
    <source>
        <dbReference type="Pfam" id="PF07992"/>
    </source>
</evidence>
<evidence type="ECO:0000256" key="2">
    <source>
        <dbReference type="ARBA" id="ARBA00023002"/>
    </source>
</evidence>
<dbReference type="Gene3D" id="3.50.50.60">
    <property type="entry name" value="FAD/NAD(P)-binding domain"/>
    <property type="match status" value="1"/>
</dbReference>
<feature type="domain" description="FAD/NAD(P)-binding" evidence="3">
    <location>
        <begin position="15"/>
        <end position="119"/>
    </location>
</feature>
<dbReference type="SUPFAM" id="SSF51905">
    <property type="entry name" value="FAD/NAD(P)-binding domain"/>
    <property type="match status" value="1"/>
</dbReference>
<organism evidence="4 5">
    <name type="scientific">Halorientalis brevis</name>
    <dbReference type="NCBI Taxonomy" id="1126241"/>
    <lineage>
        <taxon>Archaea</taxon>
        <taxon>Methanobacteriati</taxon>
        <taxon>Methanobacteriota</taxon>
        <taxon>Stenosarchaea group</taxon>
        <taxon>Halobacteria</taxon>
        <taxon>Halobacteriales</taxon>
        <taxon>Haloarculaceae</taxon>
        <taxon>Halorientalis</taxon>
    </lineage>
</organism>
<dbReference type="PRINTS" id="PR00469">
    <property type="entry name" value="PNDRDTASEII"/>
</dbReference>